<gene>
    <name evidence="1" type="ORF">DW811_12795</name>
</gene>
<proteinExistence type="predicted"/>
<protein>
    <submittedName>
        <fullName evidence="1">Uncharacterized protein</fullName>
    </submittedName>
</protein>
<comment type="caution">
    <text evidence="1">The sequence shown here is derived from an EMBL/GenBank/DDBJ whole genome shotgun (WGS) entry which is preliminary data.</text>
</comment>
<dbReference type="RefSeq" id="WP_118149131.1">
    <property type="nucleotide sequence ID" value="NZ_QSEM01000001.1"/>
</dbReference>
<name>A0A414D769_9FIRM</name>
<dbReference type="AlphaFoldDB" id="A0A414D769"/>
<reference evidence="1 2" key="1">
    <citation type="submission" date="2018-08" db="EMBL/GenBank/DDBJ databases">
        <title>A genome reference for cultivated species of the human gut microbiota.</title>
        <authorList>
            <person name="Zou Y."/>
            <person name="Xue W."/>
            <person name="Luo G."/>
        </authorList>
    </citation>
    <scope>NUCLEOTIDE SEQUENCE [LARGE SCALE GENOMIC DNA]</scope>
    <source>
        <strain evidence="1 2">AM32-2AC</strain>
    </source>
</reference>
<evidence type="ECO:0000313" key="2">
    <source>
        <dbReference type="Proteomes" id="UP000284794"/>
    </source>
</evidence>
<dbReference type="Proteomes" id="UP000284794">
    <property type="component" value="Unassembled WGS sequence"/>
</dbReference>
<organism evidence="1 2">
    <name type="scientific">Lachnospira eligens</name>
    <dbReference type="NCBI Taxonomy" id="39485"/>
    <lineage>
        <taxon>Bacteria</taxon>
        <taxon>Bacillati</taxon>
        <taxon>Bacillota</taxon>
        <taxon>Clostridia</taxon>
        <taxon>Lachnospirales</taxon>
        <taxon>Lachnospiraceae</taxon>
        <taxon>Lachnospira</taxon>
    </lineage>
</organism>
<evidence type="ECO:0000313" key="1">
    <source>
        <dbReference type="EMBL" id="RHD05741.1"/>
    </source>
</evidence>
<accession>A0A414D769</accession>
<dbReference type="EMBL" id="QSIS01000021">
    <property type="protein sequence ID" value="RHD05741.1"/>
    <property type="molecule type" value="Genomic_DNA"/>
</dbReference>
<sequence>MVQNIQNFLETNSLFKVYFFATKKHITEYVLDIENIEEYIERINKSKLVVFSVQDENKNVLISALLNLNVLRKHYSPIIEMGDSKVFYFPQLNYSDIYLLKTLFQQKYVKDTISIVLSKNKRI</sequence>